<evidence type="ECO:0008006" key="4">
    <source>
        <dbReference type="Google" id="ProtNLM"/>
    </source>
</evidence>
<dbReference type="OrthoDB" id="7018846at2"/>
<evidence type="ECO:0000313" key="3">
    <source>
        <dbReference type="Proteomes" id="UP000075411"/>
    </source>
</evidence>
<feature type="region of interest" description="Disordered" evidence="1">
    <location>
        <begin position="108"/>
        <end position="131"/>
    </location>
</feature>
<name>A0A149TXX3_9PROT</name>
<dbReference type="Pfam" id="PF13730">
    <property type="entry name" value="HTH_36"/>
    <property type="match status" value="1"/>
</dbReference>
<dbReference type="InterPro" id="IPR036388">
    <property type="entry name" value="WH-like_DNA-bd_sf"/>
</dbReference>
<dbReference type="AlphaFoldDB" id="A0A149TXX3"/>
<evidence type="ECO:0000256" key="1">
    <source>
        <dbReference type="SAM" id="MobiDB-lite"/>
    </source>
</evidence>
<dbReference type="Proteomes" id="UP000075411">
    <property type="component" value="Unassembled WGS sequence"/>
</dbReference>
<gene>
    <name evidence="2" type="ORF">AD947_07435</name>
</gene>
<proteinExistence type="predicted"/>
<organism evidence="2 3">
    <name type="scientific">Acetobacter tropicalis</name>
    <dbReference type="NCBI Taxonomy" id="104102"/>
    <lineage>
        <taxon>Bacteria</taxon>
        <taxon>Pseudomonadati</taxon>
        <taxon>Pseudomonadota</taxon>
        <taxon>Alphaproteobacteria</taxon>
        <taxon>Acetobacterales</taxon>
        <taxon>Acetobacteraceae</taxon>
        <taxon>Acetobacter</taxon>
    </lineage>
</organism>
<dbReference type="EMBL" id="LHZT01000117">
    <property type="protein sequence ID" value="KXV58011.1"/>
    <property type="molecule type" value="Genomic_DNA"/>
</dbReference>
<dbReference type="Gene3D" id="1.10.10.10">
    <property type="entry name" value="Winged helix-like DNA-binding domain superfamily/Winged helix DNA-binding domain"/>
    <property type="match status" value="1"/>
</dbReference>
<evidence type="ECO:0000313" key="2">
    <source>
        <dbReference type="EMBL" id="KXV58011.1"/>
    </source>
</evidence>
<protein>
    <recommendedName>
        <fullName evidence="4">Helix-turn-helix domain-containing protein</fullName>
    </recommendedName>
</protein>
<reference evidence="2 3" key="1">
    <citation type="submission" date="2015-06" db="EMBL/GenBank/DDBJ databases">
        <title>Improved classification and identification of acetic acid bacteria using matrix-assisted laser desorption/ionization time-of-flight mass spectrometry; Gluconobacter nephelii and Gluconobacter uchimurae are later heterotypic synonyms of Gluconobacter japonicus and Gluconobacter oxydans, respectively.</title>
        <authorList>
            <person name="Li L."/>
            <person name="Cleenwerck I."/>
            <person name="De Vuyst L."/>
            <person name="Vandamme P."/>
        </authorList>
    </citation>
    <scope>NUCLEOTIDE SEQUENCE [LARGE SCALE GENOMIC DNA]</scope>
    <source>
        <strain evidence="2 3">LMG 1663</strain>
    </source>
</reference>
<dbReference type="PATRIC" id="fig|104102.12.peg.2296"/>
<accession>A0A149TXX3</accession>
<sequence length="286" mass="31246">MSARARDWAYAVQLPLCQKFVLVALAERANEDGVAWPSARTISDMTGACDKAVRNALKQLEQGGFIVRISSGTRSKTYQLSIDKGNEIPVSGTDQPVRDTDKPVRDTAVPDTGYPVPHTNQPVSGTGQTGTTYRQTVSNRQEPTHCSAPHEDDWVSANWMKIGNDVLAIAGHNPANAMTPTGIVRQWLADARSVGHSLATAREVILSVVQQRCDRGSGKGKAPKWFNVPVSEAIRSGCVSHGVSTEIVDKPIKDAWRDHVNFRAKRGEKSKSYAEFAAEWRQRNAA</sequence>
<comment type="caution">
    <text evidence="2">The sequence shown here is derived from an EMBL/GenBank/DDBJ whole genome shotgun (WGS) entry which is preliminary data.</text>
</comment>